<name>A0A4Q4KRV0_9FLAO</name>
<evidence type="ECO:0000259" key="6">
    <source>
        <dbReference type="Pfam" id="PF00551"/>
    </source>
</evidence>
<proteinExistence type="inferred from homology"/>
<dbReference type="SUPFAM" id="SSF50486">
    <property type="entry name" value="FMT C-terminal domain-like"/>
    <property type="match status" value="1"/>
</dbReference>
<evidence type="ECO:0000256" key="2">
    <source>
        <dbReference type="ARBA" id="ARBA00012261"/>
    </source>
</evidence>
<dbReference type="Proteomes" id="UP000293952">
    <property type="component" value="Unassembled WGS sequence"/>
</dbReference>
<evidence type="ECO:0000313" key="9">
    <source>
        <dbReference type="Proteomes" id="UP000293952"/>
    </source>
</evidence>
<evidence type="ECO:0000256" key="5">
    <source>
        <dbReference type="HAMAP-Rule" id="MF_00182"/>
    </source>
</evidence>
<dbReference type="OrthoDB" id="9802815at2"/>
<gene>
    <name evidence="5" type="primary">fmt</name>
    <name evidence="8" type="ORF">ERX46_05025</name>
</gene>
<feature type="domain" description="Formyl transferase N-terminal" evidence="6">
    <location>
        <begin position="8"/>
        <end position="180"/>
    </location>
</feature>
<protein>
    <recommendedName>
        <fullName evidence="2 5">Methionyl-tRNA formyltransferase</fullName>
        <ecNumber evidence="2 5">2.1.2.9</ecNumber>
    </recommendedName>
</protein>
<dbReference type="CDD" id="cd08704">
    <property type="entry name" value="Met_tRNA_FMT_C"/>
    <property type="match status" value="1"/>
</dbReference>
<keyword evidence="3 5" id="KW-0808">Transferase</keyword>
<dbReference type="GO" id="GO:0005829">
    <property type="term" value="C:cytosol"/>
    <property type="evidence" value="ECO:0007669"/>
    <property type="project" value="TreeGrafter"/>
</dbReference>
<dbReference type="Pfam" id="PF02911">
    <property type="entry name" value="Formyl_trans_C"/>
    <property type="match status" value="1"/>
</dbReference>
<organism evidence="8 9">
    <name type="scientific">Brumimicrobium glaciale</name>
    <dbReference type="NCBI Taxonomy" id="200475"/>
    <lineage>
        <taxon>Bacteria</taxon>
        <taxon>Pseudomonadati</taxon>
        <taxon>Bacteroidota</taxon>
        <taxon>Flavobacteriia</taxon>
        <taxon>Flavobacteriales</taxon>
        <taxon>Crocinitomicaceae</taxon>
        <taxon>Brumimicrobium</taxon>
    </lineage>
</organism>
<dbReference type="EMBL" id="SETE01000002">
    <property type="protein sequence ID" value="RYM34739.1"/>
    <property type="molecule type" value="Genomic_DNA"/>
</dbReference>
<dbReference type="RefSeq" id="WP_130092748.1">
    <property type="nucleotide sequence ID" value="NZ_SETE01000002.1"/>
</dbReference>
<dbReference type="InterPro" id="IPR011034">
    <property type="entry name" value="Formyl_transferase-like_C_sf"/>
</dbReference>
<evidence type="ECO:0000259" key="7">
    <source>
        <dbReference type="Pfam" id="PF02911"/>
    </source>
</evidence>
<dbReference type="CDD" id="cd08646">
    <property type="entry name" value="FMT_core_Met-tRNA-FMT_N"/>
    <property type="match status" value="1"/>
</dbReference>
<dbReference type="InterPro" id="IPR036477">
    <property type="entry name" value="Formyl_transf_N_sf"/>
</dbReference>
<feature type="binding site" evidence="5">
    <location>
        <begin position="114"/>
        <end position="117"/>
    </location>
    <ligand>
        <name>(6S)-5,6,7,8-tetrahydrofolate</name>
        <dbReference type="ChEBI" id="CHEBI:57453"/>
    </ligand>
</feature>
<evidence type="ECO:0000313" key="8">
    <source>
        <dbReference type="EMBL" id="RYM34739.1"/>
    </source>
</evidence>
<dbReference type="InterPro" id="IPR002376">
    <property type="entry name" value="Formyl_transf_N"/>
</dbReference>
<dbReference type="NCBIfam" id="TIGR00460">
    <property type="entry name" value="fmt"/>
    <property type="match status" value="1"/>
</dbReference>
<evidence type="ECO:0000256" key="3">
    <source>
        <dbReference type="ARBA" id="ARBA00022679"/>
    </source>
</evidence>
<dbReference type="SUPFAM" id="SSF53328">
    <property type="entry name" value="Formyltransferase"/>
    <property type="match status" value="1"/>
</dbReference>
<dbReference type="InterPro" id="IPR041711">
    <property type="entry name" value="Met-tRNA-FMT_N"/>
</dbReference>
<dbReference type="InterPro" id="IPR005794">
    <property type="entry name" value="Fmt"/>
</dbReference>
<evidence type="ECO:0000256" key="1">
    <source>
        <dbReference type="ARBA" id="ARBA00010699"/>
    </source>
</evidence>
<dbReference type="HAMAP" id="MF_00182">
    <property type="entry name" value="Formyl_trans"/>
    <property type="match status" value="1"/>
</dbReference>
<dbReference type="GO" id="GO:0004479">
    <property type="term" value="F:methionyl-tRNA formyltransferase activity"/>
    <property type="evidence" value="ECO:0007669"/>
    <property type="project" value="UniProtKB-UniRule"/>
</dbReference>
<dbReference type="AlphaFoldDB" id="A0A4Q4KRV0"/>
<comment type="caution">
    <text evidence="8">The sequence shown here is derived from an EMBL/GenBank/DDBJ whole genome shotgun (WGS) entry which is preliminary data.</text>
</comment>
<comment type="similarity">
    <text evidence="1 5">Belongs to the Fmt family.</text>
</comment>
<dbReference type="Gene3D" id="3.40.50.12230">
    <property type="match status" value="1"/>
</dbReference>
<keyword evidence="4 5" id="KW-0648">Protein biosynthesis</keyword>
<dbReference type="Pfam" id="PF00551">
    <property type="entry name" value="Formyl_trans_N"/>
    <property type="match status" value="1"/>
</dbReference>
<dbReference type="PANTHER" id="PTHR11138">
    <property type="entry name" value="METHIONYL-TRNA FORMYLTRANSFERASE"/>
    <property type="match status" value="1"/>
</dbReference>
<accession>A0A4Q4KRV0</accession>
<comment type="catalytic activity">
    <reaction evidence="5">
        <text>L-methionyl-tRNA(fMet) + (6R)-10-formyltetrahydrofolate = N-formyl-L-methionyl-tRNA(fMet) + (6S)-5,6,7,8-tetrahydrofolate + H(+)</text>
        <dbReference type="Rhea" id="RHEA:24380"/>
        <dbReference type="Rhea" id="RHEA-COMP:9952"/>
        <dbReference type="Rhea" id="RHEA-COMP:9953"/>
        <dbReference type="ChEBI" id="CHEBI:15378"/>
        <dbReference type="ChEBI" id="CHEBI:57453"/>
        <dbReference type="ChEBI" id="CHEBI:78530"/>
        <dbReference type="ChEBI" id="CHEBI:78844"/>
        <dbReference type="ChEBI" id="CHEBI:195366"/>
        <dbReference type="EC" id="2.1.2.9"/>
    </reaction>
</comment>
<comment type="function">
    <text evidence="5">Attaches a formyl group to the free amino group of methionyl-tRNA(fMet). The formyl group appears to play a dual role in the initiator identity of N-formylmethionyl-tRNA by promoting its recognition by IF2 and preventing the misappropriation of this tRNA by the elongation apparatus.</text>
</comment>
<dbReference type="InterPro" id="IPR044135">
    <property type="entry name" value="Met-tRNA-FMT_C"/>
</dbReference>
<keyword evidence="9" id="KW-1185">Reference proteome</keyword>
<sequence>MKEKKDLNIVFMGTPEFAVTILEKLISESYNIKAVVTAPDRPAGRGRKLQGSAVKDCAIKHDLTVLQPTQLKDEDFIQELQSYKADLFIVVAFRMLPKVVWEIPTMGTFNLHGSLLPQYRGAAPINWAVINGETETGVTTFYIDEKIDTGQILMSDKISIGKNETAGELHDRMMVLGAQTVANTVELIRLGNAQAKPQPESDLKAAPKISKQDCLLDLNQPIEAIHNFIRGMSPYPTAWIKLQHKESKDEKTLKLFHSEVRDTEKYSETVLVNDNKSLILETSFGALTLSEVQLEGKKRLAAVSFLAGFPIEDWEIVN</sequence>
<feature type="domain" description="Formyl transferase C-terminal" evidence="7">
    <location>
        <begin position="208"/>
        <end position="309"/>
    </location>
</feature>
<dbReference type="PANTHER" id="PTHR11138:SF5">
    <property type="entry name" value="METHIONYL-TRNA FORMYLTRANSFERASE, MITOCHONDRIAL"/>
    <property type="match status" value="1"/>
</dbReference>
<reference evidence="8 9" key="1">
    <citation type="submission" date="2019-02" db="EMBL/GenBank/DDBJ databases">
        <title>Genome sequence of the sea-ice species Brumimicrobium glaciale.</title>
        <authorList>
            <person name="Bowman J.P."/>
        </authorList>
    </citation>
    <scope>NUCLEOTIDE SEQUENCE [LARGE SCALE GENOMIC DNA]</scope>
    <source>
        <strain evidence="8 9">IC156</strain>
    </source>
</reference>
<dbReference type="EC" id="2.1.2.9" evidence="2 5"/>
<evidence type="ECO:0000256" key="4">
    <source>
        <dbReference type="ARBA" id="ARBA00022917"/>
    </source>
</evidence>
<dbReference type="InterPro" id="IPR005793">
    <property type="entry name" value="Formyl_trans_C"/>
</dbReference>